<evidence type="ECO:0000313" key="2">
    <source>
        <dbReference type="Proteomes" id="UP001163603"/>
    </source>
</evidence>
<evidence type="ECO:0000313" key="1">
    <source>
        <dbReference type="EMBL" id="KAJ0026228.1"/>
    </source>
</evidence>
<protein>
    <submittedName>
        <fullName evidence="1">Uncharacterized protein</fullName>
    </submittedName>
</protein>
<proteinExistence type="predicted"/>
<keyword evidence="2" id="KW-1185">Reference proteome</keyword>
<dbReference type="EMBL" id="CM047745">
    <property type="protein sequence ID" value="KAJ0026228.1"/>
    <property type="molecule type" value="Genomic_DNA"/>
</dbReference>
<gene>
    <name evidence="1" type="ORF">Pint_07621</name>
</gene>
<accession>A0ACC0XZP2</accession>
<sequence>MEALLKPIKVKTDVENFTLDDSEANQPLSPVARMFHEPDSNVYIIAMIGLKTKINAEVVKANLVHTLLKHSRFSSLQAVDELNDGRLIWVPTEVNLDNHVIVPKLDPDNIDSPDKFVEDYISNLSKNKIKMSMPMWDLHLLNVKTSKLNPSVLEFTTLLVMELLLCLSSSLVLVSLDDIKLIKNSTRTTINDVMLEVTQAGLSRYLNRKYGESNKIDNGLSERSNNLPKSIRIRATFFMNLRPIPGIQELADMMEGY</sequence>
<reference evidence="2" key="1">
    <citation type="journal article" date="2023" name="G3 (Bethesda)">
        <title>Genome assembly and association tests identify interacting loci associated with vigor, precocity, and sex in interspecific pistachio rootstocks.</title>
        <authorList>
            <person name="Palmer W."/>
            <person name="Jacygrad E."/>
            <person name="Sagayaradj S."/>
            <person name="Cavanaugh K."/>
            <person name="Han R."/>
            <person name="Bertier L."/>
            <person name="Beede B."/>
            <person name="Kafkas S."/>
            <person name="Golino D."/>
            <person name="Preece J."/>
            <person name="Michelmore R."/>
        </authorList>
    </citation>
    <scope>NUCLEOTIDE SEQUENCE [LARGE SCALE GENOMIC DNA]</scope>
</reference>
<organism evidence="1 2">
    <name type="scientific">Pistacia integerrima</name>
    <dbReference type="NCBI Taxonomy" id="434235"/>
    <lineage>
        <taxon>Eukaryota</taxon>
        <taxon>Viridiplantae</taxon>
        <taxon>Streptophyta</taxon>
        <taxon>Embryophyta</taxon>
        <taxon>Tracheophyta</taxon>
        <taxon>Spermatophyta</taxon>
        <taxon>Magnoliopsida</taxon>
        <taxon>eudicotyledons</taxon>
        <taxon>Gunneridae</taxon>
        <taxon>Pentapetalae</taxon>
        <taxon>rosids</taxon>
        <taxon>malvids</taxon>
        <taxon>Sapindales</taxon>
        <taxon>Anacardiaceae</taxon>
        <taxon>Pistacia</taxon>
    </lineage>
</organism>
<comment type="caution">
    <text evidence="1">The sequence shown here is derived from an EMBL/GenBank/DDBJ whole genome shotgun (WGS) entry which is preliminary data.</text>
</comment>
<name>A0ACC0XZP2_9ROSI</name>
<dbReference type="Proteomes" id="UP001163603">
    <property type="component" value="Chromosome 10"/>
</dbReference>